<dbReference type="Proteomes" id="UP001143480">
    <property type="component" value="Unassembled WGS sequence"/>
</dbReference>
<protein>
    <recommendedName>
        <fullName evidence="4">DivIVA domain-containing protein</fullName>
    </recommendedName>
</protein>
<keyword evidence="1" id="KW-1133">Transmembrane helix</keyword>
<dbReference type="AlphaFoldDB" id="A0A9W6NKG2"/>
<name>A0A9W6NKG2_9ACTN</name>
<gene>
    <name evidence="2" type="ORF">GCM10017581_026360</name>
</gene>
<dbReference type="EMBL" id="BSFP01000011">
    <property type="protein sequence ID" value="GLL00895.1"/>
    <property type="molecule type" value="Genomic_DNA"/>
</dbReference>
<proteinExistence type="predicted"/>
<organism evidence="2 3">
    <name type="scientific">Dactylosporangium matsuzakiense</name>
    <dbReference type="NCBI Taxonomy" id="53360"/>
    <lineage>
        <taxon>Bacteria</taxon>
        <taxon>Bacillati</taxon>
        <taxon>Actinomycetota</taxon>
        <taxon>Actinomycetes</taxon>
        <taxon>Micromonosporales</taxon>
        <taxon>Micromonosporaceae</taxon>
        <taxon>Dactylosporangium</taxon>
    </lineage>
</organism>
<reference evidence="2" key="1">
    <citation type="journal article" date="2014" name="Int. J. Syst. Evol. Microbiol.">
        <title>Complete genome sequence of Corynebacterium casei LMG S-19264T (=DSM 44701T), isolated from a smear-ripened cheese.</title>
        <authorList>
            <consortium name="US DOE Joint Genome Institute (JGI-PGF)"/>
            <person name="Walter F."/>
            <person name="Albersmeier A."/>
            <person name="Kalinowski J."/>
            <person name="Ruckert C."/>
        </authorList>
    </citation>
    <scope>NUCLEOTIDE SEQUENCE</scope>
    <source>
        <strain evidence="2">VKM Ac-1321</strain>
    </source>
</reference>
<evidence type="ECO:0008006" key="4">
    <source>
        <dbReference type="Google" id="ProtNLM"/>
    </source>
</evidence>
<accession>A0A9W6NKG2</accession>
<keyword evidence="3" id="KW-1185">Reference proteome</keyword>
<keyword evidence="1" id="KW-0812">Transmembrane</keyword>
<sequence>MELQRRRRSLGLALLVIVFGLVALVCARGSTGGAIALYAVGGVVAIALGVVLLRDEFRPFRFAIGPDGITTRDGLIEWAAIDSVVLDEPVPPATSGPHLILEPGDRVVLKLQDVRQSQEQIVAALQQHSGGRLDNRIARRGPDPGFATVLRGYEPGRVDNLVRRAGDALLSGDPAERATVRAALAEPDLVVVPRGYDRAEVERHLRRLHARLGDPAR</sequence>
<evidence type="ECO:0000313" key="3">
    <source>
        <dbReference type="Proteomes" id="UP001143480"/>
    </source>
</evidence>
<reference evidence="2" key="2">
    <citation type="submission" date="2023-01" db="EMBL/GenBank/DDBJ databases">
        <authorList>
            <person name="Sun Q."/>
            <person name="Evtushenko L."/>
        </authorList>
    </citation>
    <scope>NUCLEOTIDE SEQUENCE</scope>
    <source>
        <strain evidence="2">VKM Ac-1321</strain>
    </source>
</reference>
<evidence type="ECO:0000313" key="2">
    <source>
        <dbReference type="EMBL" id="GLL00895.1"/>
    </source>
</evidence>
<dbReference type="RefSeq" id="WP_261965579.1">
    <property type="nucleotide sequence ID" value="NZ_BAAAXA010000001.1"/>
</dbReference>
<evidence type="ECO:0000256" key="1">
    <source>
        <dbReference type="SAM" id="Phobius"/>
    </source>
</evidence>
<feature type="transmembrane region" description="Helical" evidence="1">
    <location>
        <begin position="37"/>
        <end position="53"/>
    </location>
</feature>
<comment type="caution">
    <text evidence="2">The sequence shown here is derived from an EMBL/GenBank/DDBJ whole genome shotgun (WGS) entry which is preliminary data.</text>
</comment>
<keyword evidence="1" id="KW-0472">Membrane</keyword>